<gene>
    <name evidence="1" type="ORF">PGQ11_006421</name>
</gene>
<evidence type="ECO:0000313" key="2">
    <source>
        <dbReference type="Proteomes" id="UP001390339"/>
    </source>
</evidence>
<dbReference type="EMBL" id="JAPCWZ010000004">
    <property type="protein sequence ID" value="KAK8867843.1"/>
    <property type="molecule type" value="Genomic_DNA"/>
</dbReference>
<comment type="caution">
    <text evidence="1">The sequence shown here is derived from an EMBL/GenBank/DDBJ whole genome shotgun (WGS) entry which is preliminary data.</text>
</comment>
<organism evidence="1 2">
    <name type="scientific">Apiospora arundinis</name>
    <dbReference type="NCBI Taxonomy" id="335852"/>
    <lineage>
        <taxon>Eukaryota</taxon>
        <taxon>Fungi</taxon>
        <taxon>Dikarya</taxon>
        <taxon>Ascomycota</taxon>
        <taxon>Pezizomycotina</taxon>
        <taxon>Sordariomycetes</taxon>
        <taxon>Xylariomycetidae</taxon>
        <taxon>Amphisphaeriales</taxon>
        <taxon>Apiosporaceae</taxon>
        <taxon>Apiospora</taxon>
    </lineage>
</organism>
<dbReference type="Proteomes" id="UP001390339">
    <property type="component" value="Unassembled WGS sequence"/>
</dbReference>
<accession>A0ABR2IT33</accession>
<reference evidence="1 2" key="1">
    <citation type="journal article" date="2024" name="IMA Fungus">
        <title>Apiospora arundinis, a panoply of carbohydrate-active enzymes and secondary metabolites.</title>
        <authorList>
            <person name="Sorensen T."/>
            <person name="Petersen C."/>
            <person name="Muurmann A.T."/>
            <person name="Christiansen J.V."/>
            <person name="Brundto M.L."/>
            <person name="Overgaard C.K."/>
            <person name="Boysen A.T."/>
            <person name="Wollenberg R.D."/>
            <person name="Larsen T.O."/>
            <person name="Sorensen J.L."/>
            <person name="Nielsen K.L."/>
            <person name="Sondergaard T.E."/>
        </authorList>
    </citation>
    <scope>NUCLEOTIDE SEQUENCE [LARGE SCALE GENOMIC DNA]</scope>
    <source>
        <strain evidence="1 2">AAU 773</strain>
    </source>
</reference>
<evidence type="ECO:0000313" key="1">
    <source>
        <dbReference type="EMBL" id="KAK8867843.1"/>
    </source>
</evidence>
<protein>
    <submittedName>
        <fullName evidence="1">Uncharacterized protein</fullName>
    </submittedName>
</protein>
<proteinExistence type="predicted"/>
<keyword evidence="2" id="KW-1185">Reference proteome</keyword>
<sequence length="71" mass="7838">MIWEHVIGNKASARRVTVDDFAMRTLLGPGMVSPLPSTCCASRKVSLWYYCGAVPIHAMTQDDPNALVPYK</sequence>
<name>A0ABR2IT33_9PEZI</name>